<keyword evidence="2" id="KW-0238">DNA-binding</keyword>
<evidence type="ECO:0000313" key="5">
    <source>
        <dbReference type="EMBL" id="EQD35299.1"/>
    </source>
</evidence>
<dbReference type="InterPro" id="IPR036162">
    <property type="entry name" value="Resolvase-like_N_sf"/>
</dbReference>
<keyword evidence="3" id="KW-0233">DNA recombination</keyword>
<dbReference type="GO" id="GO:0015074">
    <property type="term" value="P:DNA integration"/>
    <property type="evidence" value="ECO:0007669"/>
    <property type="project" value="UniProtKB-KW"/>
</dbReference>
<evidence type="ECO:0000259" key="4">
    <source>
        <dbReference type="PROSITE" id="PS51736"/>
    </source>
</evidence>
<name>T1A2I7_9ZZZZ</name>
<feature type="domain" description="Resolvase/invertase-type recombinase catalytic" evidence="4">
    <location>
        <begin position="1"/>
        <end position="87"/>
    </location>
</feature>
<evidence type="ECO:0000256" key="1">
    <source>
        <dbReference type="ARBA" id="ARBA00022908"/>
    </source>
</evidence>
<dbReference type="Gene3D" id="3.40.50.1390">
    <property type="entry name" value="Resolvase, N-terminal catalytic domain"/>
    <property type="match status" value="1"/>
</dbReference>
<dbReference type="PROSITE" id="PS51736">
    <property type="entry name" value="RECOMBINASES_3"/>
    <property type="match status" value="1"/>
</dbReference>
<accession>T1A2I7</accession>
<organism evidence="5">
    <name type="scientific">mine drainage metagenome</name>
    <dbReference type="NCBI Taxonomy" id="410659"/>
    <lineage>
        <taxon>unclassified sequences</taxon>
        <taxon>metagenomes</taxon>
        <taxon>ecological metagenomes</taxon>
    </lineage>
</organism>
<dbReference type="EMBL" id="AUZZ01008980">
    <property type="protein sequence ID" value="EQD35299.1"/>
    <property type="molecule type" value="Genomic_DNA"/>
</dbReference>
<sequence length="87" mass="9723">MPEDLQAGDTLIVWKLDRLGRSLRDLIHMLDDLKQRGVKFRSLTEAIDTDTATGRAMWQMIGVLAELERSLITERTRAGVKARSGAG</sequence>
<dbReference type="PANTHER" id="PTHR30461:SF2">
    <property type="entry name" value="SERINE RECOMBINASE PINE-RELATED"/>
    <property type="match status" value="1"/>
</dbReference>
<dbReference type="InterPro" id="IPR006118">
    <property type="entry name" value="Recombinase_CS"/>
</dbReference>
<dbReference type="Pfam" id="PF00239">
    <property type="entry name" value="Resolvase"/>
    <property type="match status" value="1"/>
</dbReference>
<dbReference type="PROSITE" id="PS00398">
    <property type="entry name" value="RECOMBINASES_2"/>
    <property type="match status" value="1"/>
</dbReference>
<gene>
    <name evidence="5" type="ORF">B2A_12452</name>
</gene>
<keyword evidence="1" id="KW-0229">DNA integration</keyword>
<proteinExistence type="predicted"/>
<evidence type="ECO:0000256" key="2">
    <source>
        <dbReference type="ARBA" id="ARBA00023125"/>
    </source>
</evidence>
<dbReference type="CDD" id="cd03768">
    <property type="entry name" value="SR_ResInv"/>
    <property type="match status" value="1"/>
</dbReference>
<dbReference type="SMART" id="SM00857">
    <property type="entry name" value="Resolvase"/>
    <property type="match status" value="1"/>
</dbReference>
<dbReference type="SUPFAM" id="SSF53041">
    <property type="entry name" value="Resolvase-like"/>
    <property type="match status" value="1"/>
</dbReference>
<dbReference type="AlphaFoldDB" id="T1A2I7"/>
<dbReference type="GO" id="GO:0003677">
    <property type="term" value="F:DNA binding"/>
    <property type="evidence" value="ECO:0007669"/>
    <property type="project" value="UniProtKB-KW"/>
</dbReference>
<dbReference type="PANTHER" id="PTHR30461">
    <property type="entry name" value="DNA-INVERTASE FROM LAMBDOID PROPHAGE"/>
    <property type="match status" value="1"/>
</dbReference>
<dbReference type="InterPro" id="IPR006119">
    <property type="entry name" value="Resolv_N"/>
</dbReference>
<dbReference type="InterPro" id="IPR050639">
    <property type="entry name" value="SSR_resolvase"/>
</dbReference>
<comment type="caution">
    <text evidence="5">The sequence shown here is derived from an EMBL/GenBank/DDBJ whole genome shotgun (WGS) entry which is preliminary data.</text>
</comment>
<dbReference type="GO" id="GO:0000150">
    <property type="term" value="F:DNA strand exchange activity"/>
    <property type="evidence" value="ECO:0007669"/>
    <property type="project" value="InterPro"/>
</dbReference>
<evidence type="ECO:0000256" key="3">
    <source>
        <dbReference type="ARBA" id="ARBA00023172"/>
    </source>
</evidence>
<protein>
    <submittedName>
        <fullName evidence="5">DNA-invertase</fullName>
    </submittedName>
</protein>
<reference evidence="5" key="1">
    <citation type="submission" date="2013-08" db="EMBL/GenBank/DDBJ databases">
        <authorList>
            <person name="Mendez C."/>
            <person name="Richter M."/>
            <person name="Ferrer M."/>
            <person name="Sanchez J."/>
        </authorList>
    </citation>
    <scope>NUCLEOTIDE SEQUENCE</scope>
</reference>
<reference evidence="5" key="2">
    <citation type="journal article" date="2014" name="ISME J.">
        <title>Microbial stratification in low pH oxic and suboxic macroscopic growths along an acid mine drainage.</title>
        <authorList>
            <person name="Mendez-Garcia C."/>
            <person name="Mesa V."/>
            <person name="Sprenger R.R."/>
            <person name="Richter M."/>
            <person name="Diez M.S."/>
            <person name="Solano J."/>
            <person name="Bargiela R."/>
            <person name="Golyshina O.V."/>
            <person name="Manteca A."/>
            <person name="Ramos J.L."/>
            <person name="Gallego J.R."/>
            <person name="Llorente I."/>
            <person name="Martins Dos Santos V.A."/>
            <person name="Jensen O.N."/>
            <person name="Pelaez A.I."/>
            <person name="Sanchez J."/>
            <person name="Ferrer M."/>
        </authorList>
    </citation>
    <scope>NUCLEOTIDE SEQUENCE</scope>
</reference>